<accession>A0A6G0XYW2</accession>
<protein>
    <submittedName>
        <fullName evidence="1">Uncharacterized protein</fullName>
    </submittedName>
</protein>
<name>A0A6G0XYW2_APHCR</name>
<proteinExistence type="predicted"/>
<dbReference type="EMBL" id="VUJU01007444">
    <property type="protein sequence ID" value="KAF0745784.1"/>
    <property type="molecule type" value="Genomic_DNA"/>
</dbReference>
<organism evidence="1 2">
    <name type="scientific">Aphis craccivora</name>
    <name type="common">Cowpea aphid</name>
    <dbReference type="NCBI Taxonomy" id="307492"/>
    <lineage>
        <taxon>Eukaryota</taxon>
        <taxon>Metazoa</taxon>
        <taxon>Ecdysozoa</taxon>
        <taxon>Arthropoda</taxon>
        <taxon>Hexapoda</taxon>
        <taxon>Insecta</taxon>
        <taxon>Pterygota</taxon>
        <taxon>Neoptera</taxon>
        <taxon>Paraneoptera</taxon>
        <taxon>Hemiptera</taxon>
        <taxon>Sternorrhyncha</taxon>
        <taxon>Aphidomorpha</taxon>
        <taxon>Aphidoidea</taxon>
        <taxon>Aphididae</taxon>
        <taxon>Aphidini</taxon>
        <taxon>Aphis</taxon>
        <taxon>Aphis</taxon>
    </lineage>
</organism>
<dbReference type="PANTHER" id="PTHR46113:SF1">
    <property type="entry name" value="PEPTIDASE M17 LEUCYL AMINOPEPTIDASE N-TERMINAL DOMAIN-CONTAINING PROTEIN"/>
    <property type="match status" value="1"/>
</dbReference>
<evidence type="ECO:0000313" key="2">
    <source>
        <dbReference type="Proteomes" id="UP000478052"/>
    </source>
</evidence>
<dbReference type="Proteomes" id="UP000478052">
    <property type="component" value="Unassembled WGS sequence"/>
</dbReference>
<reference evidence="1 2" key="1">
    <citation type="submission" date="2019-08" db="EMBL/GenBank/DDBJ databases">
        <title>Whole genome of Aphis craccivora.</title>
        <authorList>
            <person name="Voronova N.V."/>
            <person name="Shulinski R.S."/>
            <person name="Bandarenka Y.V."/>
            <person name="Zhorov D.G."/>
            <person name="Warner D."/>
        </authorList>
    </citation>
    <scope>NUCLEOTIDE SEQUENCE [LARGE SCALE GENOMIC DNA]</scope>
    <source>
        <strain evidence="1">180601</strain>
        <tissue evidence="1">Whole Body</tissue>
    </source>
</reference>
<dbReference type="OrthoDB" id="6629168at2759"/>
<evidence type="ECO:0000313" key="1">
    <source>
        <dbReference type="EMBL" id="KAF0745784.1"/>
    </source>
</evidence>
<sequence>MTELIRRKRSTKEIYLKSEEGSNFVNNELPTSLFSPKSMIMFKRFGLSTNFLKVDPSEWNTQNDYIQSQLTIRSLKVVNDTAEREVKLMEGFNDKITKNEDQKQFLLKIMSK</sequence>
<keyword evidence="2" id="KW-1185">Reference proteome</keyword>
<dbReference type="PANTHER" id="PTHR46113">
    <property type="entry name" value="SNAC DOMAIN-CONTAINING PROTEIN"/>
    <property type="match status" value="1"/>
</dbReference>
<dbReference type="AlphaFoldDB" id="A0A6G0XYW2"/>
<comment type="caution">
    <text evidence="1">The sequence shown here is derived from an EMBL/GenBank/DDBJ whole genome shotgun (WGS) entry which is preliminary data.</text>
</comment>
<gene>
    <name evidence="1" type="ORF">FWK35_00034015</name>
</gene>